<feature type="transmembrane region" description="Helical" evidence="1">
    <location>
        <begin position="141"/>
        <end position="159"/>
    </location>
</feature>
<gene>
    <name evidence="2" type="ORF">IPP15_06470</name>
</gene>
<evidence type="ECO:0000313" key="2">
    <source>
        <dbReference type="EMBL" id="MBK9982061.1"/>
    </source>
</evidence>
<evidence type="ECO:0000256" key="1">
    <source>
        <dbReference type="SAM" id="Phobius"/>
    </source>
</evidence>
<dbReference type="Proteomes" id="UP000808337">
    <property type="component" value="Unassembled WGS sequence"/>
</dbReference>
<dbReference type="AlphaFoldDB" id="A0A9D7XPI4"/>
<evidence type="ECO:0000313" key="3">
    <source>
        <dbReference type="Proteomes" id="UP000808337"/>
    </source>
</evidence>
<comment type="caution">
    <text evidence="2">The sequence shown here is derived from an EMBL/GenBank/DDBJ whole genome shotgun (WGS) entry which is preliminary data.</text>
</comment>
<feature type="transmembrane region" description="Helical" evidence="1">
    <location>
        <begin position="67"/>
        <end position="90"/>
    </location>
</feature>
<reference evidence="2 3" key="1">
    <citation type="submission" date="2020-10" db="EMBL/GenBank/DDBJ databases">
        <title>Connecting structure to function with the recovery of over 1000 high-quality activated sludge metagenome-assembled genomes encoding full-length rRNA genes using long-read sequencing.</title>
        <authorList>
            <person name="Singleton C.M."/>
            <person name="Petriglieri F."/>
            <person name="Kristensen J.M."/>
            <person name="Kirkegaard R.H."/>
            <person name="Michaelsen T.Y."/>
            <person name="Andersen M.H."/>
            <person name="Karst S.M."/>
            <person name="Dueholm M.S."/>
            <person name="Nielsen P.H."/>
            <person name="Albertsen M."/>
        </authorList>
    </citation>
    <scope>NUCLEOTIDE SEQUENCE [LARGE SCALE GENOMIC DNA]</scope>
    <source>
        <strain evidence="2">Ribe_18-Q3-R11-54_MAXAC.273</strain>
    </source>
</reference>
<feature type="transmembrane region" description="Helical" evidence="1">
    <location>
        <begin position="102"/>
        <end position="121"/>
    </location>
</feature>
<sequence>MCFSTTASVGAGVALGILGVISVKKAKEPSEYVLAALPFLFSIQQFTEGAVWMSLTHNSWEGLRTAATIGFLIIAQALWPLFLPIAILRFEKDPLRKKIIRLFLGAGIVVACYFLYCMFTFGINASILNDHIFYKLDYPPSLIPIAAGFYLTATIGPPLASKNFKVQMMGILILISYVITRLFFQPALVSVWCFFGTAIGILIYVVLSEKQTSKRNFAMAINEKSRDKQIPD</sequence>
<dbReference type="Pfam" id="PF20334">
    <property type="entry name" value="DUF6629"/>
    <property type="match status" value="1"/>
</dbReference>
<dbReference type="InterPro" id="IPR046737">
    <property type="entry name" value="DUF6629"/>
</dbReference>
<organism evidence="2 3">
    <name type="scientific">Candidatus Opimibacter skivensis</name>
    <dbReference type="NCBI Taxonomy" id="2982028"/>
    <lineage>
        <taxon>Bacteria</taxon>
        <taxon>Pseudomonadati</taxon>
        <taxon>Bacteroidota</taxon>
        <taxon>Saprospiria</taxon>
        <taxon>Saprospirales</taxon>
        <taxon>Saprospiraceae</taxon>
        <taxon>Candidatus Opimibacter</taxon>
    </lineage>
</organism>
<proteinExistence type="predicted"/>
<feature type="transmembrane region" description="Helical" evidence="1">
    <location>
        <begin position="32"/>
        <end position="55"/>
    </location>
</feature>
<feature type="transmembrane region" description="Helical" evidence="1">
    <location>
        <begin position="6"/>
        <end position="23"/>
    </location>
</feature>
<name>A0A9D7XPI4_9BACT</name>
<dbReference type="EMBL" id="JADKGY010000001">
    <property type="protein sequence ID" value="MBK9982061.1"/>
    <property type="molecule type" value="Genomic_DNA"/>
</dbReference>
<feature type="transmembrane region" description="Helical" evidence="1">
    <location>
        <begin position="166"/>
        <end position="183"/>
    </location>
</feature>
<keyword evidence="1" id="KW-0472">Membrane</keyword>
<protein>
    <submittedName>
        <fullName evidence="2">Uncharacterized protein</fullName>
    </submittedName>
</protein>
<feature type="transmembrane region" description="Helical" evidence="1">
    <location>
        <begin position="189"/>
        <end position="207"/>
    </location>
</feature>
<keyword evidence="1" id="KW-1133">Transmembrane helix</keyword>
<keyword evidence="1" id="KW-0812">Transmembrane</keyword>
<accession>A0A9D7XPI4</accession>